<evidence type="ECO:0000313" key="1">
    <source>
        <dbReference type="EMBL" id="PMC61336.1"/>
    </source>
</evidence>
<evidence type="ECO:0008006" key="3">
    <source>
        <dbReference type="Google" id="ProtNLM"/>
    </source>
</evidence>
<organism evidence="1 2">
    <name type="scientific">Corynebacterium xerosis</name>
    <dbReference type="NCBI Taxonomy" id="1725"/>
    <lineage>
        <taxon>Bacteria</taxon>
        <taxon>Bacillati</taxon>
        <taxon>Actinomycetota</taxon>
        <taxon>Actinomycetes</taxon>
        <taxon>Mycobacteriales</taxon>
        <taxon>Corynebacteriaceae</taxon>
        <taxon>Corynebacterium</taxon>
    </lineage>
</organism>
<proteinExistence type="predicted"/>
<dbReference type="EMBL" id="PNHF01000033">
    <property type="protein sequence ID" value="PMC61336.1"/>
    <property type="molecule type" value="Genomic_DNA"/>
</dbReference>
<name>A0A2N6SWE7_9CORY</name>
<sequence>MVVMGRHRAMSAATPDLVTETTGAVHDAAPAVRRRLGPRTVPDVDRWQRLRAFGINRPAGPLRDAAIEAAALVWAHTPPRTERGDETAVRHLAACLYDEAVLYGVVDEERALTREKVDAWLDGQCPGSVWSRRTYRTDLYAAGRVLYPREYPAVQVPLAPRPRPVAPATTAAVAELYAATTHLPATHRRQAVTILDMVTGAGLTSPQVKVLCGSHVQGVDTPAGRVAVVDVSHRGQIIRRTPVLCTVRSTRLLERARQVGEGRMLPGATDRNSVNRVNGWLSQRGLPTIDVPALRHAWLVSLATHPDMTMTGFLAITGTTGVRAMGDLAEHLPAVDIDDLAARLMAEGLR</sequence>
<accession>A0A2N6SWE7</accession>
<comment type="caution">
    <text evidence="1">The sequence shown here is derived from an EMBL/GenBank/DDBJ whole genome shotgun (WGS) entry which is preliminary data.</text>
</comment>
<dbReference type="AlphaFoldDB" id="A0A2N6SWE7"/>
<dbReference type="Proteomes" id="UP000235363">
    <property type="component" value="Unassembled WGS sequence"/>
</dbReference>
<reference evidence="1 2" key="1">
    <citation type="submission" date="2017-09" db="EMBL/GenBank/DDBJ databases">
        <title>Bacterial strain isolated from the female urinary microbiota.</title>
        <authorList>
            <person name="Thomas-White K."/>
            <person name="Kumar N."/>
            <person name="Forster S."/>
            <person name="Putonti C."/>
            <person name="Lawley T."/>
            <person name="Wolfe A.J."/>
        </authorList>
    </citation>
    <scope>NUCLEOTIDE SEQUENCE [LARGE SCALE GENOMIC DNA]</scope>
    <source>
        <strain evidence="1 2">UMB0908</strain>
    </source>
</reference>
<gene>
    <name evidence="1" type="ORF">CJ204_11640</name>
</gene>
<evidence type="ECO:0000313" key="2">
    <source>
        <dbReference type="Proteomes" id="UP000235363"/>
    </source>
</evidence>
<protein>
    <recommendedName>
        <fullName evidence="3">Tyr recombinase domain-containing protein</fullName>
    </recommendedName>
</protein>